<accession>A0A928KWV6</accession>
<evidence type="ECO:0000313" key="7">
    <source>
        <dbReference type="Proteomes" id="UP000754750"/>
    </source>
</evidence>
<dbReference type="SMART" id="SM00382">
    <property type="entry name" value="AAA"/>
    <property type="match status" value="1"/>
</dbReference>
<dbReference type="InterPro" id="IPR050319">
    <property type="entry name" value="ABC_transp_ATP-bind"/>
</dbReference>
<keyword evidence="2" id="KW-0813">Transport</keyword>
<dbReference type="Pfam" id="PF00005">
    <property type="entry name" value="ABC_tran"/>
    <property type="match status" value="1"/>
</dbReference>
<dbReference type="PANTHER" id="PTHR43776:SF7">
    <property type="entry name" value="D,D-DIPEPTIDE TRANSPORT ATP-BINDING PROTEIN DDPF-RELATED"/>
    <property type="match status" value="1"/>
</dbReference>
<dbReference type="PANTHER" id="PTHR43776">
    <property type="entry name" value="TRANSPORT ATP-BINDING PROTEIN"/>
    <property type="match status" value="1"/>
</dbReference>
<evidence type="ECO:0000256" key="1">
    <source>
        <dbReference type="ARBA" id="ARBA00005417"/>
    </source>
</evidence>
<dbReference type="Pfam" id="PF08352">
    <property type="entry name" value="oligo_HPY"/>
    <property type="match status" value="1"/>
</dbReference>
<dbReference type="InterPro" id="IPR017871">
    <property type="entry name" value="ABC_transporter-like_CS"/>
</dbReference>
<dbReference type="InterPro" id="IPR003593">
    <property type="entry name" value="AAA+_ATPase"/>
</dbReference>
<dbReference type="FunFam" id="3.40.50.300:FF:000016">
    <property type="entry name" value="Oligopeptide ABC transporter ATP-binding component"/>
    <property type="match status" value="1"/>
</dbReference>
<dbReference type="GO" id="GO:0016887">
    <property type="term" value="F:ATP hydrolysis activity"/>
    <property type="evidence" value="ECO:0007669"/>
    <property type="project" value="InterPro"/>
</dbReference>
<name>A0A928KWV6_9FIRM</name>
<evidence type="ECO:0000256" key="3">
    <source>
        <dbReference type="ARBA" id="ARBA00022741"/>
    </source>
</evidence>
<sequence length="332" mass="37304">MTNTAKVVLRGTGVKKYFPVRSSVLNRVKRNVKAVDGIDISLYEGEIYGLVGETGCGKSTLGRTLAYLTEPTGGSIEVLDQDMTAMKRHQLIEMRRKIQMVFQDPYTSLDPKQRVGDILTEALKIHNIGTRESRMDTAVEIMEKVGLRLEHFYRYPHEFSGGQRQRVGLARALILNPKIIICDEPVSALDVSIQAQIINLLQDLREKEQISFLFIAHDMSVVKYVSDRVGVMYLGHMMEEAETEELFRNTLHPYAKALLSAVPNPSPHTKKERIVLQGDLPSPINLPSGCVFHTRCPYAAEQCSVRTPHLKEAAPGHRVACLMYEEGWSARA</sequence>
<comment type="caution">
    <text evidence="6">The sequence shown here is derived from an EMBL/GenBank/DDBJ whole genome shotgun (WGS) entry which is preliminary data.</text>
</comment>
<keyword evidence="3" id="KW-0547">Nucleotide-binding</keyword>
<dbReference type="SUPFAM" id="SSF52540">
    <property type="entry name" value="P-loop containing nucleoside triphosphate hydrolases"/>
    <property type="match status" value="1"/>
</dbReference>
<dbReference type="AlphaFoldDB" id="A0A928KWV6"/>
<dbReference type="EMBL" id="SVNY01000006">
    <property type="protein sequence ID" value="MBE6834341.1"/>
    <property type="molecule type" value="Genomic_DNA"/>
</dbReference>
<dbReference type="Gene3D" id="3.40.50.300">
    <property type="entry name" value="P-loop containing nucleotide triphosphate hydrolases"/>
    <property type="match status" value="1"/>
</dbReference>
<dbReference type="GO" id="GO:0015833">
    <property type="term" value="P:peptide transport"/>
    <property type="evidence" value="ECO:0007669"/>
    <property type="project" value="InterPro"/>
</dbReference>
<organism evidence="6 7">
    <name type="scientific">Faecalispora sporosphaeroides</name>
    <dbReference type="NCBI Taxonomy" id="1549"/>
    <lineage>
        <taxon>Bacteria</taxon>
        <taxon>Bacillati</taxon>
        <taxon>Bacillota</taxon>
        <taxon>Clostridia</taxon>
        <taxon>Eubacteriales</taxon>
        <taxon>Oscillospiraceae</taxon>
        <taxon>Faecalispora</taxon>
    </lineage>
</organism>
<proteinExistence type="inferred from homology"/>
<dbReference type="NCBIfam" id="TIGR01727">
    <property type="entry name" value="oligo_HPY"/>
    <property type="match status" value="1"/>
</dbReference>
<evidence type="ECO:0000313" key="6">
    <source>
        <dbReference type="EMBL" id="MBE6834341.1"/>
    </source>
</evidence>
<dbReference type="Proteomes" id="UP000754750">
    <property type="component" value="Unassembled WGS sequence"/>
</dbReference>
<protein>
    <submittedName>
        <fullName evidence="6">ATP-binding cassette domain-containing protein</fullName>
    </submittedName>
</protein>
<dbReference type="PROSITE" id="PS50893">
    <property type="entry name" value="ABC_TRANSPORTER_2"/>
    <property type="match status" value="1"/>
</dbReference>
<evidence type="ECO:0000256" key="2">
    <source>
        <dbReference type="ARBA" id="ARBA00022448"/>
    </source>
</evidence>
<gene>
    <name evidence="6" type="ORF">E7512_12315</name>
</gene>
<evidence type="ECO:0000256" key="4">
    <source>
        <dbReference type="ARBA" id="ARBA00022840"/>
    </source>
</evidence>
<dbReference type="RefSeq" id="WP_020073798.1">
    <property type="nucleotide sequence ID" value="NZ_JBKWRC010000003.1"/>
</dbReference>
<dbReference type="CDD" id="cd03257">
    <property type="entry name" value="ABC_NikE_OppD_transporters"/>
    <property type="match status" value="1"/>
</dbReference>
<feature type="domain" description="ABC transporter" evidence="5">
    <location>
        <begin position="20"/>
        <end position="259"/>
    </location>
</feature>
<dbReference type="InterPro" id="IPR013563">
    <property type="entry name" value="Oligopep_ABC_C"/>
</dbReference>
<dbReference type="InterPro" id="IPR003439">
    <property type="entry name" value="ABC_transporter-like_ATP-bd"/>
</dbReference>
<comment type="similarity">
    <text evidence="1">Belongs to the ABC transporter superfamily.</text>
</comment>
<dbReference type="GO" id="GO:0055085">
    <property type="term" value="P:transmembrane transport"/>
    <property type="evidence" value="ECO:0007669"/>
    <property type="project" value="UniProtKB-ARBA"/>
</dbReference>
<keyword evidence="4 6" id="KW-0067">ATP-binding</keyword>
<evidence type="ECO:0000259" key="5">
    <source>
        <dbReference type="PROSITE" id="PS50893"/>
    </source>
</evidence>
<dbReference type="GO" id="GO:0005524">
    <property type="term" value="F:ATP binding"/>
    <property type="evidence" value="ECO:0007669"/>
    <property type="project" value="UniProtKB-KW"/>
</dbReference>
<dbReference type="PROSITE" id="PS00211">
    <property type="entry name" value="ABC_TRANSPORTER_1"/>
    <property type="match status" value="1"/>
</dbReference>
<dbReference type="InterPro" id="IPR027417">
    <property type="entry name" value="P-loop_NTPase"/>
</dbReference>
<reference evidence="6" key="1">
    <citation type="submission" date="2019-04" db="EMBL/GenBank/DDBJ databases">
        <title>Evolution of Biomass-Degrading Anaerobic Consortia Revealed by Metagenomics.</title>
        <authorList>
            <person name="Peng X."/>
        </authorList>
    </citation>
    <scope>NUCLEOTIDE SEQUENCE</scope>
    <source>
        <strain evidence="6">SIG551</strain>
    </source>
</reference>